<name>A0ABV0Q2Z3_9TELE</name>
<protein>
    <submittedName>
        <fullName evidence="1">Uncharacterized protein</fullName>
    </submittedName>
</protein>
<organism evidence="1 2">
    <name type="scientific">Goodea atripinnis</name>
    <dbReference type="NCBI Taxonomy" id="208336"/>
    <lineage>
        <taxon>Eukaryota</taxon>
        <taxon>Metazoa</taxon>
        <taxon>Chordata</taxon>
        <taxon>Craniata</taxon>
        <taxon>Vertebrata</taxon>
        <taxon>Euteleostomi</taxon>
        <taxon>Actinopterygii</taxon>
        <taxon>Neopterygii</taxon>
        <taxon>Teleostei</taxon>
        <taxon>Neoteleostei</taxon>
        <taxon>Acanthomorphata</taxon>
        <taxon>Ovalentaria</taxon>
        <taxon>Atherinomorphae</taxon>
        <taxon>Cyprinodontiformes</taxon>
        <taxon>Goodeidae</taxon>
        <taxon>Goodea</taxon>
    </lineage>
</organism>
<proteinExistence type="predicted"/>
<sequence length="119" mass="13693">TEVFFLCPLAGVLYHHLYCRFLYSPNCNFRFLSWVILTSRKNLQNIRIILVFVLLQVILFLERCTTCSACEAPGPPSAALARPISRQPRGPLLPCALFTTSCPTHRWNSWRIPTWSLQL</sequence>
<comment type="caution">
    <text evidence="1">The sequence shown here is derived from an EMBL/GenBank/DDBJ whole genome shotgun (WGS) entry which is preliminary data.</text>
</comment>
<dbReference type="EMBL" id="JAHRIO010096341">
    <property type="protein sequence ID" value="MEQ2190155.1"/>
    <property type="molecule type" value="Genomic_DNA"/>
</dbReference>
<accession>A0ABV0Q2Z3</accession>
<reference evidence="1 2" key="1">
    <citation type="submission" date="2021-06" db="EMBL/GenBank/DDBJ databases">
        <authorList>
            <person name="Palmer J.M."/>
        </authorList>
    </citation>
    <scope>NUCLEOTIDE SEQUENCE [LARGE SCALE GENOMIC DNA]</scope>
    <source>
        <strain evidence="1 2">GA_2019</strain>
        <tissue evidence="1">Muscle</tissue>
    </source>
</reference>
<dbReference type="Proteomes" id="UP001476798">
    <property type="component" value="Unassembled WGS sequence"/>
</dbReference>
<evidence type="ECO:0000313" key="2">
    <source>
        <dbReference type="Proteomes" id="UP001476798"/>
    </source>
</evidence>
<feature type="non-terminal residue" evidence="1">
    <location>
        <position position="1"/>
    </location>
</feature>
<evidence type="ECO:0000313" key="1">
    <source>
        <dbReference type="EMBL" id="MEQ2190155.1"/>
    </source>
</evidence>
<keyword evidence="2" id="KW-1185">Reference proteome</keyword>
<gene>
    <name evidence="1" type="ORF">GOODEAATRI_032838</name>
</gene>